<protein>
    <submittedName>
        <fullName evidence="2">Putative mature sequence toxin-like ACSKQ</fullName>
    </submittedName>
</protein>
<organism evidence="2">
    <name type="scientific">Pelinobius muticus</name>
    <name type="common">King baboon spider</name>
    <name type="synonym">Citharischius crawshayi</name>
    <dbReference type="NCBI Taxonomy" id="753628"/>
    <lineage>
        <taxon>Eukaryota</taxon>
        <taxon>Metazoa</taxon>
        <taxon>Ecdysozoa</taxon>
        <taxon>Arthropoda</taxon>
        <taxon>Chelicerata</taxon>
        <taxon>Arachnida</taxon>
        <taxon>Araneae</taxon>
        <taxon>Mygalomorphae</taxon>
        <taxon>Avicularoidea</taxon>
        <taxon>Theraphosidae</taxon>
        <taxon>Pelinobius</taxon>
    </lineage>
</organism>
<dbReference type="EMBL" id="GU170873">
    <property type="protein sequence ID" value="ADF28499.1"/>
    <property type="molecule type" value="mRNA"/>
</dbReference>
<dbReference type="ArachnoServer" id="AS001895">
    <property type="toxin name" value="U6-theraphotoxin-Pm1a"/>
</dbReference>
<feature type="signal peptide" evidence="1">
    <location>
        <begin position="1"/>
        <end position="18"/>
    </location>
</feature>
<evidence type="ECO:0000313" key="2">
    <source>
        <dbReference type="EMBL" id="ADF28499.1"/>
    </source>
</evidence>
<accession>D5J6X8</accession>
<reference evidence="2" key="1">
    <citation type="journal article" date="2010" name="Cell. Mol. Life Sci.">
        <title>Venom components from Citharischius crawshayi spider (Family Theraphosidae): exploring transcriptome, venomics, and function.</title>
        <authorList>
            <person name="Diego-Garcia E."/>
            <person name="Peigneur S."/>
            <person name="Waelkens E."/>
            <person name="Debaveye S."/>
            <person name="Tytgat J."/>
        </authorList>
    </citation>
    <scope>NUCLEOTIDE SEQUENCE</scope>
    <source>
        <tissue evidence="2">Venom gland</tissue>
    </source>
</reference>
<sequence>MKLSSVIIIAIFVVVVVGLPSRKTASETSKLLEKLGVSREAIPQEMARACSKQIGEKCEHDCQCCGATVVCGTIYVGGNAVEQCMSKTSNNAVLNTMGHGMNAVQNAFTSVMCWG</sequence>
<feature type="chain" id="PRO_5003073676" evidence="1">
    <location>
        <begin position="19"/>
        <end position="115"/>
    </location>
</feature>
<proteinExistence type="evidence at transcript level"/>
<keyword evidence="1" id="KW-0732">Signal</keyword>
<dbReference type="AlphaFoldDB" id="D5J6X8"/>
<name>D5J6X8_PELMU</name>
<evidence type="ECO:0000256" key="1">
    <source>
        <dbReference type="SAM" id="SignalP"/>
    </source>
</evidence>